<proteinExistence type="predicted"/>
<name>A0A7W6Y8K9_RHIET</name>
<dbReference type="GO" id="GO:0016829">
    <property type="term" value="F:lyase activity"/>
    <property type="evidence" value="ECO:0007669"/>
    <property type="project" value="UniProtKB-KW"/>
</dbReference>
<dbReference type="Pfam" id="PF00903">
    <property type="entry name" value="Glyoxalase"/>
    <property type="match status" value="1"/>
</dbReference>
<dbReference type="EMBL" id="JACIID010000008">
    <property type="protein sequence ID" value="MBB4537088.1"/>
    <property type="molecule type" value="Genomic_DNA"/>
</dbReference>
<dbReference type="InterPro" id="IPR004360">
    <property type="entry name" value="Glyas_Fos-R_dOase_dom"/>
</dbReference>
<dbReference type="RefSeq" id="WP_183842988.1">
    <property type="nucleotide sequence ID" value="NZ_JACIHU010000008.1"/>
</dbReference>
<evidence type="ECO:0000313" key="4">
    <source>
        <dbReference type="Proteomes" id="UP000523431"/>
    </source>
</evidence>
<evidence type="ECO:0000259" key="1">
    <source>
        <dbReference type="PROSITE" id="PS51819"/>
    </source>
</evidence>
<protein>
    <submittedName>
        <fullName evidence="2">Putative enzyme related to lactoylglutathione lyase</fullName>
    </submittedName>
</protein>
<dbReference type="PROSITE" id="PS51819">
    <property type="entry name" value="VOC"/>
    <property type="match status" value="1"/>
</dbReference>
<sequence length="125" mass="13965">MQLRLELFVEAPEISLDFYRRVLGFAVQGTATAEYTILSNGDAVIAISSRSALSSDRPLRMKSDERVGHGVEIVLSVNDIEDAYRTAKASSWPISVLARRPWGLPDFRLIEPDGHYVRMTSDHTS</sequence>
<dbReference type="EMBL" id="JACIHU010000008">
    <property type="protein sequence ID" value="MBB4481299.1"/>
    <property type="molecule type" value="Genomic_DNA"/>
</dbReference>
<dbReference type="Proteomes" id="UP000523431">
    <property type="component" value="Unassembled WGS sequence"/>
</dbReference>
<dbReference type="AlphaFoldDB" id="A0A7W6Y8K9"/>
<gene>
    <name evidence="2" type="ORF">GGE46_003895</name>
    <name evidence="3" type="ORF">GGE57_003852</name>
</gene>
<comment type="caution">
    <text evidence="2">The sequence shown here is derived from an EMBL/GenBank/DDBJ whole genome shotgun (WGS) entry which is preliminary data.</text>
</comment>
<feature type="domain" description="VOC" evidence="1">
    <location>
        <begin position="1"/>
        <end position="122"/>
    </location>
</feature>
<evidence type="ECO:0000313" key="2">
    <source>
        <dbReference type="EMBL" id="MBB4481299.1"/>
    </source>
</evidence>
<dbReference type="InterPro" id="IPR029068">
    <property type="entry name" value="Glyas_Bleomycin-R_OHBP_Dase"/>
</dbReference>
<evidence type="ECO:0000313" key="3">
    <source>
        <dbReference type="EMBL" id="MBB4537088.1"/>
    </source>
</evidence>
<dbReference type="SUPFAM" id="SSF54593">
    <property type="entry name" value="Glyoxalase/Bleomycin resistance protein/Dihydroxybiphenyl dioxygenase"/>
    <property type="match status" value="1"/>
</dbReference>
<organism evidence="2 5">
    <name type="scientific">Rhizobium etli</name>
    <dbReference type="NCBI Taxonomy" id="29449"/>
    <lineage>
        <taxon>Bacteria</taxon>
        <taxon>Pseudomonadati</taxon>
        <taxon>Pseudomonadota</taxon>
        <taxon>Alphaproteobacteria</taxon>
        <taxon>Hyphomicrobiales</taxon>
        <taxon>Rhizobiaceae</taxon>
        <taxon>Rhizobium/Agrobacterium group</taxon>
        <taxon>Rhizobium</taxon>
    </lineage>
</organism>
<accession>A0A7W6Y8K9</accession>
<dbReference type="Gene3D" id="3.10.180.10">
    <property type="entry name" value="2,3-Dihydroxybiphenyl 1,2-Dioxygenase, domain 1"/>
    <property type="match status" value="1"/>
</dbReference>
<dbReference type="Proteomes" id="UP000557344">
    <property type="component" value="Unassembled WGS sequence"/>
</dbReference>
<dbReference type="InterPro" id="IPR037523">
    <property type="entry name" value="VOC_core"/>
</dbReference>
<keyword evidence="2" id="KW-0456">Lyase</keyword>
<reference evidence="4 5" key="1">
    <citation type="submission" date="2020-08" db="EMBL/GenBank/DDBJ databases">
        <title>Genomic Encyclopedia of Type Strains, Phase IV (KMG-V): Genome sequencing to study the core and pangenomes of soil and plant-associated prokaryotes.</title>
        <authorList>
            <person name="Whitman W."/>
        </authorList>
    </citation>
    <scope>NUCLEOTIDE SEQUENCE [LARGE SCALE GENOMIC DNA]</scope>
    <source>
        <strain evidence="2 5">SEMIA 471</strain>
        <strain evidence="3 4">SEMIA 489</strain>
    </source>
</reference>
<evidence type="ECO:0000313" key="5">
    <source>
        <dbReference type="Proteomes" id="UP000557344"/>
    </source>
</evidence>